<dbReference type="InterPro" id="IPR036249">
    <property type="entry name" value="Thioredoxin-like_sf"/>
</dbReference>
<dbReference type="Pfam" id="PF00462">
    <property type="entry name" value="Glutaredoxin"/>
    <property type="match status" value="1"/>
</dbReference>
<gene>
    <name evidence="2" type="ORF">METZ01_LOCUS462808</name>
</gene>
<dbReference type="SUPFAM" id="SSF52833">
    <property type="entry name" value="Thioredoxin-like"/>
    <property type="match status" value="1"/>
</dbReference>
<accession>A0A383AQI4</accession>
<feature type="domain" description="Glutaredoxin" evidence="1">
    <location>
        <begin position="3"/>
        <end position="60"/>
    </location>
</feature>
<sequence length="83" mass="9535">MLTIYTSPRCHHCTNVKEYLQELDISYKEVDISADQASKDWILEQGHRTVPQIYQGNTLVVEDGATSLLRLTKDQIEDIIDNI</sequence>
<dbReference type="GO" id="GO:0045454">
    <property type="term" value="P:cell redox homeostasis"/>
    <property type="evidence" value="ECO:0007669"/>
    <property type="project" value="TreeGrafter"/>
</dbReference>
<name>A0A383AQI4_9ZZZZ</name>
<proteinExistence type="predicted"/>
<reference evidence="2" key="1">
    <citation type="submission" date="2018-05" db="EMBL/GenBank/DDBJ databases">
        <authorList>
            <person name="Lanie J.A."/>
            <person name="Ng W.-L."/>
            <person name="Kazmierczak K.M."/>
            <person name="Andrzejewski T.M."/>
            <person name="Davidsen T.M."/>
            <person name="Wayne K.J."/>
            <person name="Tettelin H."/>
            <person name="Glass J.I."/>
            <person name="Rusch D."/>
            <person name="Podicherti R."/>
            <person name="Tsui H.-C.T."/>
            <person name="Winkler M.E."/>
        </authorList>
    </citation>
    <scope>NUCLEOTIDE SEQUENCE</scope>
</reference>
<protein>
    <recommendedName>
        <fullName evidence="1">Glutaredoxin domain-containing protein</fullName>
    </recommendedName>
</protein>
<dbReference type="CDD" id="cd02976">
    <property type="entry name" value="NrdH"/>
    <property type="match status" value="1"/>
</dbReference>
<dbReference type="AlphaFoldDB" id="A0A383AQI4"/>
<dbReference type="EMBL" id="UINC01194055">
    <property type="protein sequence ID" value="SVE09954.1"/>
    <property type="molecule type" value="Genomic_DNA"/>
</dbReference>
<dbReference type="InterPro" id="IPR051548">
    <property type="entry name" value="Grx-like_ET"/>
</dbReference>
<organism evidence="2">
    <name type="scientific">marine metagenome</name>
    <dbReference type="NCBI Taxonomy" id="408172"/>
    <lineage>
        <taxon>unclassified sequences</taxon>
        <taxon>metagenomes</taxon>
        <taxon>ecological metagenomes</taxon>
    </lineage>
</organism>
<evidence type="ECO:0000259" key="1">
    <source>
        <dbReference type="Pfam" id="PF00462"/>
    </source>
</evidence>
<dbReference type="Gene3D" id="3.40.30.10">
    <property type="entry name" value="Glutaredoxin"/>
    <property type="match status" value="1"/>
</dbReference>
<dbReference type="PANTHER" id="PTHR34386:SF1">
    <property type="entry name" value="GLUTAREDOXIN-LIKE PROTEIN NRDH"/>
    <property type="match status" value="1"/>
</dbReference>
<evidence type="ECO:0000313" key="2">
    <source>
        <dbReference type="EMBL" id="SVE09954.1"/>
    </source>
</evidence>
<dbReference type="PROSITE" id="PS51354">
    <property type="entry name" value="GLUTAREDOXIN_2"/>
    <property type="match status" value="1"/>
</dbReference>
<dbReference type="InterPro" id="IPR002109">
    <property type="entry name" value="Glutaredoxin"/>
</dbReference>
<dbReference type="PANTHER" id="PTHR34386">
    <property type="entry name" value="GLUTAREDOXIN"/>
    <property type="match status" value="1"/>
</dbReference>
<dbReference type="GO" id="GO:0009055">
    <property type="term" value="F:electron transfer activity"/>
    <property type="evidence" value="ECO:0007669"/>
    <property type="project" value="TreeGrafter"/>
</dbReference>